<dbReference type="PANTHER" id="PTHR19136">
    <property type="entry name" value="MOLYBDENUM COFACTOR GUANYLYLTRANSFERASE"/>
    <property type="match status" value="1"/>
</dbReference>
<evidence type="ECO:0000259" key="2">
    <source>
        <dbReference type="Pfam" id="PF12804"/>
    </source>
</evidence>
<sequence>MEYDAVILAGGRICDELRALAPYDNEAFISIAGQPMLLYVYRALRKSDYVKRIVISGPQQELQKITPDDEHLYFAAGGENAIESLTNAVELLKRDGISENILVMPTDIPFITRAAIDDFIEQTERTEGDFFYALTRKEVNEEKFPGVSRTYVQLKDGVFTGGNLFLLRSDMVEKALDMAVELVMRRKNPLAMGRLFGLRMVCSYMLKKLSIDMVEKRFYEVMQIKGKGIISDYAEVGVDVDKPSDLELAKKYLGSQIF</sequence>
<accession>A0A0W8E985</accession>
<comment type="caution">
    <text evidence="3">The sequence shown here is derived from an EMBL/GenBank/DDBJ whole genome shotgun (WGS) entry which is preliminary data.</text>
</comment>
<protein>
    <recommendedName>
        <fullName evidence="2">MobA-like NTP transferase domain-containing protein</fullName>
    </recommendedName>
</protein>
<evidence type="ECO:0000313" key="3">
    <source>
        <dbReference type="EMBL" id="KUG05195.1"/>
    </source>
</evidence>
<dbReference type="Pfam" id="PF12804">
    <property type="entry name" value="NTP_transf_3"/>
    <property type="match status" value="1"/>
</dbReference>
<dbReference type="PANTHER" id="PTHR19136:SF81">
    <property type="entry name" value="MOLYBDENUM COFACTOR GUANYLYLTRANSFERASE"/>
    <property type="match status" value="1"/>
</dbReference>
<dbReference type="EMBL" id="LNQE01001824">
    <property type="protein sequence ID" value="KUG05195.1"/>
    <property type="molecule type" value="Genomic_DNA"/>
</dbReference>
<keyword evidence="1" id="KW-0808">Transferase</keyword>
<dbReference type="AlphaFoldDB" id="A0A0W8E985"/>
<dbReference type="Gene3D" id="3.90.550.10">
    <property type="entry name" value="Spore Coat Polysaccharide Biosynthesis Protein SpsA, Chain A"/>
    <property type="match status" value="1"/>
</dbReference>
<dbReference type="InterPro" id="IPR029044">
    <property type="entry name" value="Nucleotide-diphossugar_trans"/>
</dbReference>
<organism evidence="3">
    <name type="scientific">hydrocarbon metagenome</name>
    <dbReference type="NCBI Taxonomy" id="938273"/>
    <lineage>
        <taxon>unclassified sequences</taxon>
        <taxon>metagenomes</taxon>
        <taxon>ecological metagenomes</taxon>
    </lineage>
</organism>
<gene>
    <name evidence="3" type="ORF">ASZ90_017381</name>
</gene>
<evidence type="ECO:0000256" key="1">
    <source>
        <dbReference type="ARBA" id="ARBA00022679"/>
    </source>
</evidence>
<proteinExistence type="predicted"/>
<reference evidence="3" key="1">
    <citation type="journal article" date="2015" name="Proc. Natl. Acad. Sci. U.S.A.">
        <title>Networks of energetic and metabolic interactions define dynamics in microbial communities.</title>
        <authorList>
            <person name="Embree M."/>
            <person name="Liu J.K."/>
            <person name="Al-Bassam M.M."/>
            <person name="Zengler K."/>
        </authorList>
    </citation>
    <scope>NUCLEOTIDE SEQUENCE</scope>
</reference>
<dbReference type="InterPro" id="IPR025877">
    <property type="entry name" value="MobA-like_NTP_Trfase"/>
</dbReference>
<dbReference type="GO" id="GO:0016779">
    <property type="term" value="F:nucleotidyltransferase activity"/>
    <property type="evidence" value="ECO:0007669"/>
    <property type="project" value="UniProtKB-ARBA"/>
</dbReference>
<name>A0A0W8E985_9ZZZZ</name>
<feature type="domain" description="MobA-like NTP transferase" evidence="2">
    <location>
        <begin position="5"/>
        <end position="139"/>
    </location>
</feature>
<dbReference type="SUPFAM" id="SSF53448">
    <property type="entry name" value="Nucleotide-diphospho-sugar transferases"/>
    <property type="match status" value="1"/>
</dbReference>